<gene>
    <name evidence="1" type="ORF">EDC45_1364</name>
</gene>
<dbReference type="PROSITE" id="PS51257">
    <property type="entry name" value="PROKAR_LIPOPROTEIN"/>
    <property type="match status" value="1"/>
</dbReference>
<name>A0A4R6V7Y3_9PAST</name>
<proteinExistence type="predicted"/>
<evidence type="ECO:0000313" key="1">
    <source>
        <dbReference type="EMBL" id="TDQ57716.1"/>
    </source>
</evidence>
<dbReference type="Proteomes" id="UP000295657">
    <property type="component" value="Unassembled WGS sequence"/>
</dbReference>
<keyword evidence="2" id="KW-1185">Reference proteome</keyword>
<reference evidence="1 2" key="1">
    <citation type="submission" date="2019-03" db="EMBL/GenBank/DDBJ databases">
        <title>Genomic Encyclopedia of Type Strains, Phase IV (KMG-IV): sequencing the most valuable type-strain genomes for metagenomic binning, comparative biology and taxonomic classification.</title>
        <authorList>
            <person name="Goeker M."/>
        </authorList>
    </citation>
    <scope>NUCLEOTIDE SEQUENCE [LARGE SCALE GENOMIC DNA]</scope>
    <source>
        <strain evidence="1 2">DSM 28403</strain>
    </source>
</reference>
<dbReference type="OrthoDB" id="9944293at2"/>
<evidence type="ECO:0008006" key="3">
    <source>
        <dbReference type="Google" id="ProtNLM"/>
    </source>
</evidence>
<sequence length="84" mass="9141">MKKYLIIPIMVLGLSACVGLEHNQSTRANAAPQQSGQSVPLTPEQYAKLADAINKNKKQIIDQLNKGLNENLQGKTISVAPQQE</sequence>
<protein>
    <recommendedName>
        <fullName evidence="3">Lipoprotein</fullName>
    </recommendedName>
</protein>
<evidence type="ECO:0000313" key="2">
    <source>
        <dbReference type="Proteomes" id="UP000295657"/>
    </source>
</evidence>
<dbReference type="AlphaFoldDB" id="A0A4R6V7Y3"/>
<comment type="caution">
    <text evidence="1">The sequence shown here is derived from an EMBL/GenBank/DDBJ whole genome shotgun (WGS) entry which is preliminary data.</text>
</comment>
<dbReference type="EMBL" id="SNYQ01000004">
    <property type="protein sequence ID" value="TDQ57716.1"/>
    <property type="molecule type" value="Genomic_DNA"/>
</dbReference>
<accession>A0A4R6V7Y3</accession>
<dbReference type="RefSeq" id="WP_133544787.1">
    <property type="nucleotide sequence ID" value="NZ_SNYQ01000004.1"/>
</dbReference>
<organism evidence="1 2">
    <name type="scientific">Mesocricetibacter intestinalis</name>
    <dbReference type="NCBI Taxonomy" id="1521930"/>
    <lineage>
        <taxon>Bacteria</taxon>
        <taxon>Pseudomonadati</taxon>
        <taxon>Pseudomonadota</taxon>
        <taxon>Gammaproteobacteria</taxon>
        <taxon>Pasteurellales</taxon>
        <taxon>Pasteurellaceae</taxon>
        <taxon>Mesocricetibacter</taxon>
    </lineage>
</organism>